<keyword evidence="1" id="KW-0418">Kinase</keyword>
<accession>A0A0M4D0P8</accession>
<evidence type="ECO:0000313" key="4">
    <source>
        <dbReference type="Proteomes" id="UP000057158"/>
    </source>
</evidence>
<dbReference type="EMBL" id="CP010802">
    <property type="protein sequence ID" value="ALC16171.1"/>
    <property type="molecule type" value="Genomic_DNA"/>
</dbReference>
<dbReference type="RefSeq" id="WP_053550310.1">
    <property type="nucleotide sequence ID" value="NZ_CP010802.1"/>
</dbReference>
<gene>
    <name evidence="3" type="primary">rsbW</name>
    <name evidence="3" type="ORF">DSOUD_1391</name>
</gene>
<dbReference type="AlphaFoldDB" id="A0A0M4D0P8"/>
<dbReference type="OrthoDB" id="163538at2"/>
<keyword evidence="1" id="KW-0723">Serine/threonine-protein kinase</keyword>
<dbReference type="SUPFAM" id="SSF55874">
    <property type="entry name" value="ATPase domain of HSP90 chaperone/DNA topoisomerase II/histidine kinase"/>
    <property type="match status" value="1"/>
</dbReference>
<dbReference type="PANTHER" id="PTHR35526">
    <property type="entry name" value="ANTI-SIGMA-F FACTOR RSBW-RELATED"/>
    <property type="match status" value="1"/>
</dbReference>
<dbReference type="Pfam" id="PF13581">
    <property type="entry name" value="HATPase_c_2"/>
    <property type="match status" value="1"/>
</dbReference>
<dbReference type="PANTHER" id="PTHR35526:SF3">
    <property type="entry name" value="ANTI-SIGMA-F FACTOR RSBW"/>
    <property type="match status" value="1"/>
</dbReference>
<dbReference type="FunFam" id="3.30.565.10:FF:000271">
    <property type="entry name" value="Anti-sigma B factor, putative"/>
    <property type="match status" value="1"/>
</dbReference>
<dbReference type="Gene3D" id="3.30.565.10">
    <property type="entry name" value="Histidine kinase-like ATPase, C-terminal domain"/>
    <property type="match status" value="1"/>
</dbReference>
<name>A0A0M4D0P8_9BACT</name>
<reference evidence="3 4" key="1">
    <citation type="submission" date="2015-07" db="EMBL/GenBank/DDBJ databases">
        <title>Isolation and Genomic Characterization of a Novel Halophilic Metal-Reducing Deltaproteobacterium from the Deep Subsurface.</title>
        <authorList>
            <person name="Badalamenti J.P."/>
            <person name="Summers Z.M."/>
            <person name="Gralnick J.A."/>
            <person name="Bond D.R."/>
        </authorList>
    </citation>
    <scope>NUCLEOTIDE SEQUENCE [LARGE SCALE GENOMIC DNA]</scope>
    <source>
        <strain evidence="3 4">WTL</strain>
    </source>
</reference>
<dbReference type="GO" id="GO:0004674">
    <property type="term" value="F:protein serine/threonine kinase activity"/>
    <property type="evidence" value="ECO:0007669"/>
    <property type="project" value="UniProtKB-KW"/>
</dbReference>
<dbReference type="STRING" id="1603606.DSOUD_1391"/>
<evidence type="ECO:0000313" key="3">
    <source>
        <dbReference type="EMBL" id="ALC16171.1"/>
    </source>
</evidence>
<sequence length="140" mass="15995">MEEKIEVNIKVPNQTRYLSLIGKIGEDVARALKRFRGDREELAYHINLVLTEAMSNAIRHANEGDPEKEVHVTIVIEDQDLTIRVYDQGQGFDVSCTAPPEFKNLDEHGRGIYIIRSLMDRVTYSECRGGHVLEMVKALR</sequence>
<dbReference type="KEGG" id="des:DSOUD_1391"/>
<dbReference type="InterPro" id="IPR003594">
    <property type="entry name" value="HATPase_dom"/>
</dbReference>
<evidence type="ECO:0000259" key="2">
    <source>
        <dbReference type="Pfam" id="PF13581"/>
    </source>
</evidence>
<protein>
    <submittedName>
        <fullName evidence="3">Anti-sigma factor</fullName>
    </submittedName>
</protein>
<keyword evidence="4" id="KW-1185">Reference proteome</keyword>
<dbReference type="InterPro" id="IPR050267">
    <property type="entry name" value="Anti-sigma-factor_SerPK"/>
</dbReference>
<proteinExistence type="predicted"/>
<feature type="domain" description="Histidine kinase/HSP90-like ATPase" evidence="2">
    <location>
        <begin position="27"/>
        <end position="137"/>
    </location>
</feature>
<evidence type="ECO:0000256" key="1">
    <source>
        <dbReference type="ARBA" id="ARBA00022527"/>
    </source>
</evidence>
<dbReference type="InterPro" id="IPR036890">
    <property type="entry name" value="HATPase_C_sf"/>
</dbReference>
<keyword evidence="1" id="KW-0808">Transferase</keyword>
<dbReference type="PATRIC" id="fig|1603606.3.peg.1519"/>
<dbReference type="CDD" id="cd16936">
    <property type="entry name" value="HATPase_RsbW-like"/>
    <property type="match status" value="1"/>
</dbReference>
<organism evidence="3 4">
    <name type="scientific">Desulfuromonas soudanensis</name>
    <dbReference type="NCBI Taxonomy" id="1603606"/>
    <lineage>
        <taxon>Bacteria</taxon>
        <taxon>Pseudomonadati</taxon>
        <taxon>Thermodesulfobacteriota</taxon>
        <taxon>Desulfuromonadia</taxon>
        <taxon>Desulfuromonadales</taxon>
        <taxon>Desulfuromonadaceae</taxon>
        <taxon>Desulfuromonas</taxon>
    </lineage>
</organism>
<dbReference type="Proteomes" id="UP000057158">
    <property type="component" value="Chromosome"/>
</dbReference>